<dbReference type="FunFam" id="3.80.10.10:FF:000386">
    <property type="entry name" value="Disease resistance protein RPS4"/>
    <property type="match status" value="1"/>
</dbReference>
<evidence type="ECO:0000313" key="15">
    <source>
        <dbReference type="Proteomes" id="UP000434276"/>
    </source>
</evidence>
<evidence type="ECO:0000256" key="7">
    <source>
        <dbReference type="ARBA" id="ARBA00023163"/>
    </source>
</evidence>
<dbReference type="GO" id="GO:0005634">
    <property type="term" value="C:nucleus"/>
    <property type="evidence" value="ECO:0007669"/>
    <property type="project" value="UniProtKB-SubCell"/>
</dbReference>
<dbReference type="InterPro" id="IPR044835">
    <property type="entry name" value="ARF_plant"/>
</dbReference>
<dbReference type="PROSITE" id="PS50863">
    <property type="entry name" value="B3"/>
    <property type="match status" value="1"/>
</dbReference>
<dbReference type="SUPFAM" id="SSF52540">
    <property type="entry name" value="P-loop containing nucleoside triphosphate hydrolases"/>
    <property type="match status" value="1"/>
</dbReference>
<comment type="similarity">
    <text evidence="2 10">Belongs to the ARF family.</text>
</comment>
<dbReference type="InterPro" id="IPR000157">
    <property type="entry name" value="TIR_dom"/>
</dbReference>
<dbReference type="SUPFAM" id="SSF101936">
    <property type="entry name" value="DNA-binding pseudobarrel domain"/>
    <property type="match status" value="1"/>
</dbReference>
<dbReference type="InterPro" id="IPR027417">
    <property type="entry name" value="P-loop_NTPase"/>
</dbReference>
<name>A0A5S9XUB7_ARATH</name>
<proteinExistence type="inferred from homology"/>
<dbReference type="GO" id="GO:0003677">
    <property type="term" value="F:DNA binding"/>
    <property type="evidence" value="ECO:0007669"/>
    <property type="project" value="UniProtKB-KW"/>
</dbReference>
<dbReference type="Pfam" id="PF23282">
    <property type="entry name" value="WHD_ROQ1"/>
    <property type="match status" value="1"/>
</dbReference>
<dbReference type="InterPro" id="IPR002182">
    <property type="entry name" value="NB-ARC"/>
</dbReference>
<evidence type="ECO:0000256" key="6">
    <source>
        <dbReference type="ARBA" id="ARBA00023125"/>
    </source>
</evidence>
<evidence type="ECO:0000256" key="1">
    <source>
        <dbReference type="ARBA" id="ARBA00004123"/>
    </source>
</evidence>
<dbReference type="Gene3D" id="2.40.330.10">
    <property type="entry name" value="DNA-binding pseudobarrel domain"/>
    <property type="match status" value="1"/>
</dbReference>
<dbReference type="Proteomes" id="UP000434276">
    <property type="component" value="Unassembled WGS sequence"/>
</dbReference>
<dbReference type="Gene3D" id="3.40.50.300">
    <property type="entry name" value="P-loop containing nucleotide triphosphate hydrolases"/>
    <property type="match status" value="1"/>
</dbReference>
<dbReference type="GO" id="GO:0006355">
    <property type="term" value="P:regulation of DNA-templated transcription"/>
    <property type="evidence" value="ECO:0007669"/>
    <property type="project" value="InterPro"/>
</dbReference>
<evidence type="ECO:0000259" key="12">
    <source>
        <dbReference type="PROSITE" id="PS50863"/>
    </source>
</evidence>
<dbReference type="InterPro" id="IPR003340">
    <property type="entry name" value="B3_DNA-bd"/>
</dbReference>
<accession>A0A5S9XUB7</accession>
<protein>
    <recommendedName>
        <fullName evidence="10">Auxin response factor</fullName>
    </recommendedName>
</protein>
<dbReference type="InterPro" id="IPR006553">
    <property type="entry name" value="Leu-rich_rpt_Cys-con_subtyp"/>
</dbReference>
<evidence type="ECO:0000259" key="11">
    <source>
        <dbReference type="PROSITE" id="PS50104"/>
    </source>
</evidence>
<dbReference type="EMBL" id="CACSHJ010000095">
    <property type="protein sequence ID" value="CAA0395826.1"/>
    <property type="molecule type" value="Genomic_DNA"/>
</dbReference>
<dbReference type="PRINTS" id="PR00364">
    <property type="entry name" value="DISEASERSIST"/>
</dbReference>
<feature type="domain" description="TIR" evidence="11">
    <location>
        <begin position="551"/>
        <end position="713"/>
    </location>
</feature>
<evidence type="ECO:0000259" key="13">
    <source>
        <dbReference type="PROSITE" id="PS51697"/>
    </source>
</evidence>
<keyword evidence="5 10" id="KW-0805">Transcription regulation</keyword>
<dbReference type="Pfam" id="PF00931">
    <property type="entry name" value="NB-ARC"/>
    <property type="match status" value="1"/>
</dbReference>
<dbReference type="Pfam" id="PF01582">
    <property type="entry name" value="TIR"/>
    <property type="match status" value="1"/>
</dbReference>
<dbReference type="InterPro" id="IPR006936">
    <property type="entry name" value="ALOG_dom"/>
</dbReference>
<dbReference type="InterPro" id="IPR011713">
    <property type="entry name" value="Leu-rich_rpt_3"/>
</dbReference>
<evidence type="ECO:0000256" key="4">
    <source>
        <dbReference type="ARBA" id="ARBA00022737"/>
    </source>
</evidence>
<dbReference type="PROSITE" id="PS50104">
    <property type="entry name" value="TIR"/>
    <property type="match status" value="1"/>
</dbReference>
<evidence type="ECO:0000313" key="14">
    <source>
        <dbReference type="EMBL" id="CAA0395826.1"/>
    </source>
</evidence>
<gene>
    <name evidence="14" type="ORF">C24_LOCUS18564</name>
</gene>
<dbReference type="InterPro" id="IPR015300">
    <property type="entry name" value="DNA-bd_pseudobarrel_sf"/>
</dbReference>
<dbReference type="OrthoDB" id="1093888at2759"/>
<organism evidence="14 15">
    <name type="scientific">Arabidopsis thaliana</name>
    <name type="common">Mouse-ear cress</name>
    <dbReference type="NCBI Taxonomy" id="3702"/>
    <lineage>
        <taxon>Eukaryota</taxon>
        <taxon>Viridiplantae</taxon>
        <taxon>Streptophyta</taxon>
        <taxon>Embryophyta</taxon>
        <taxon>Tracheophyta</taxon>
        <taxon>Spermatophyta</taxon>
        <taxon>Magnoliopsida</taxon>
        <taxon>eudicotyledons</taxon>
        <taxon>Gunneridae</taxon>
        <taxon>Pentapetalae</taxon>
        <taxon>rosids</taxon>
        <taxon>malvids</taxon>
        <taxon>Brassicales</taxon>
        <taxon>Brassicaceae</taxon>
        <taxon>Camelineae</taxon>
        <taxon>Arabidopsis</taxon>
    </lineage>
</organism>
<keyword evidence="8 10" id="KW-0539">Nucleus</keyword>
<evidence type="ECO:0000256" key="10">
    <source>
        <dbReference type="RuleBase" id="RU004561"/>
    </source>
</evidence>
<dbReference type="FunFam" id="2.40.330.10:FF:000001">
    <property type="entry name" value="Auxin response factor"/>
    <property type="match status" value="1"/>
</dbReference>
<dbReference type="SMART" id="SM01019">
    <property type="entry name" value="B3"/>
    <property type="match status" value="1"/>
</dbReference>
<dbReference type="Gene3D" id="3.80.10.10">
    <property type="entry name" value="Ribonuclease Inhibitor"/>
    <property type="match status" value="2"/>
</dbReference>
<evidence type="ECO:0000256" key="5">
    <source>
        <dbReference type="ARBA" id="ARBA00023015"/>
    </source>
</evidence>
<keyword evidence="3" id="KW-0433">Leucine-rich repeat</keyword>
<dbReference type="InterPro" id="IPR032675">
    <property type="entry name" value="LRR_dom_sf"/>
</dbReference>
<dbReference type="PANTHER" id="PTHR31384">
    <property type="entry name" value="AUXIN RESPONSE FACTOR 4-RELATED"/>
    <property type="match status" value="1"/>
</dbReference>
<evidence type="ECO:0000256" key="3">
    <source>
        <dbReference type="ARBA" id="ARBA00022614"/>
    </source>
</evidence>
<evidence type="ECO:0000256" key="2">
    <source>
        <dbReference type="ARBA" id="ARBA00007853"/>
    </source>
</evidence>
<comment type="function">
    <text evidence="10">Auxin response factors (ARFs) are transcriptional factors that bind specifically to the DNA sequence 5'-TGTCTC-3' found in the auxin-responsive promoter elements (AuxREs).</text>
</comment>
<dbReference type="PROSITE" id="PS51697">
    <property type="entry name" value="ALOG"/>
    <property type="match status" value="1"/>
</dbReference>
<comment type="subcellular location">
    <subcellularLocation>
        <location evidence="1 10">Nucleus</location>
    </subcellularLocation>
</comment>
<dbReference type="GO" id="GO:0043531">
    <property type="term" value="F:ADP binding"/>
    <property type="evidence" value="ECO:0007669"/>
    <property type="project" value="InterPro"/>
</dbReference>
<dbReference type="ExpressionAtlas" id="A0A5S9XUB7">
    <property type="expression patterns" value="baseline and differential"/>
</dbReference>
<comment type="subunit">
    <text evidence="10">Homodimers and heterodimers.</text>
</comment>
<dbReference type="InterPro" id="IPR035897">
    <property type="entry name" value="Toll_tir_struct_dom_sf"/>
</dbReference>
<keyword evidence="4" id="KW-0677">Repeat</keyword>
<keyword evidence="6 10" id="KW-0238">DNA-binding</keyword>
<feature type="domain" description="TF-B3" evidence="12">
    <location>
        <begin position="105"/>
        <end position="207"/>
    </location>
</feature>
<dbReference type="Pfam" id="PF06507">
    <property type="entry name" value="ARF_AD"/>
    <property type="match status" value="1"/>
</dbReference>
<dbReference type="SUPFAM" id="SSF52058">
    <property type="entry name" value="L domain-like"/>
    <property type="match status" value="1"/>
</dbReference>
<sequence>MEQEISLDPQLWHASAGSMLHIPTVNSKVFYFAQGHFEHAHAPPDFHAPRVPPLILCRVVAVKFLADAETDELYAKIRLLPLPENDLDLENDTILDLTPPKSTFFAKTLTSTDVSKGGGFFVLRNWAEMNFPPLDFTAEYPVQTLTAKDIRGETWNFRHIYRGTPRRHLLTTGWNTFVDQKKLIAGDSIVFLRSESGNLCVGVRRAKVGGDDTARRVTVEAVTEAVERAASGLAFEVVYYPLANTPEFCVNAADVRAAMRIEWCSGMRFKMAFEAEDSSRMSTGTVSAVQAVDPIRWPNSPWRLLEVVWDKPEWAEQKVKRVSPWLVILESMPADHLSRFSDLFENIHNRYQQIRRPFDGTKSSKGVSSVVTNEDPIMPLMATLNPQDAQTELITNWPAEVVKSSTKVDSEKSRSKQQIEEDNELAFVVTKSLSDAKRSRSGKSGSGSIITTVSGKPSTIELNMRSLSYPNDDLSSFCEFLGSRLPGLDLSGCRAEDAIDFLRMRQASGDVEALVGRLSAACEVSGIKPQDNPFHSVAVTAYLKVAKEMTQETECILVFSCNDNDVDETLFIETISKKLQEREVTPLTYNLSWRKNVDTEILHRFSVCIMVLSHSYACTRQSMDHLVAIWEHWKAKNLVIIPIYFKVTISDICGLEGWFEAAFLQYVNSSQPGSVQKWKAALAEIASIDGHEWTKETQDMLAEEVVRNACLKLYLKNSKNLIRILTLLNHSQPSDADIVGIWGMAGIGKTSIAREIFGILAPQYDKCYFLQDFYLMCQKKGLRQMRDDFLAKVFGEEKLSISAYDIKPSFMRDWFHNKTIFVVLDDVSNARDVEAVIGGFGWFSHGHRIILTSRRKQVLVQCKVKESYEIHKLCETESFRLCKQFLNGDSVVISELISCSSGIPLALQVLGSSVSKQHINNMKEHLQRLRKNPPTQIQEAFRRSFDGLDENEKNIFLDLACFFTGESKDHVVQLLDACGFLTYLGICDLIDESLISLVDNMIEVPIPFQDIGRYIVHEEDEDPCGRSRLWDSNDIVDVLTNNSGTEAIEGIFLDASDLTCELSPTVFGKMYKLRLLKFYCSTSGNQCMLSVPQGLDTLPDELRLLHWENYPLKHLPQKFNPENLVEVNMPYSYMEKLWEGKKNLEKLKKINLSHSRNLTDILMLSEALNLEHIDLEGCTRLVDISTSIPRCGKLVSLNMKDCSRLRSLPSMVDLTSLKLLNVSGCTELEEIQDFAPNLKELFLAGTAIRELPMSIENLAELTTLDLENCRSLRQLPFGIKISKSIVKLKLFGCTSLGLTSMGASLLSHFPLRKRRRFSSSSTASADLYFLNNALKGMSRPPLPKFNLTQPRVFHEPTIPQ</sequence>
<dbReference type="Gene3D" id="2.30.30.1040">
    <property type="match status" value="1"/>
</dbReference>
<keyword evidence="7 10" id="KW-0804">Transcription</keyword>
<dbReference type="InterPro" id="IPR036390">
    <property type="entry name" value="WH_DNA-bd_sf"/>
</dbReference>
<evidence type="ECO:0000256" key="8">
    <source>
        <dbReference type="ARBA" id="ARBA00023242"/>
    </source>
</evidence>
<keyword evidence="9 10" id="KW-0927">Auxin signaling pathway</keyword>
<dbReference type="GO" id="GO:0009734">
    <property type="term" value="P:auxin-activated signaling pathway"/>
    <property type="evidence" value="ECO:0007669"/>
    <property type="project" value="UniProtKB-KW"/>
</dbReference>
<dbReference type="Gene3D" id="3.40.50.10140">
    <property type="entry name" value="Toll/interleukin-1 receptor homology (TIR) domain"/>
    <property type="match status" value="1"/>
</dbReference>
<feature type="domain" description="ALOG" evidence="13">
    <location>
        <begin position="465"/>
        <end position="562"/>
    </location>
</feature>
<dbReference type="SMART" id="SM00367">
    <property type="entry name" value="LRR_CC"/>
    <property type="match status" value="3"/>
</dbReference>
<dbReference type="CDD" id="cd10017">
    <property type="entry name" value="B3_DNA"/>
    <property type="match status" value="1"/>
</dbReference>
<dbReference type="Pfam" id="PF07725">
    <property type="entry name" value="LRR_3"/>
    <property type="match status" value="1"/>
</dbReference>
<dbReference type="SUPFAM" id="SSF46785">
    <property type="entry name" value="Winged helix' DNA-binding domain"/>
    <property type="match status" value="1"/>
</dbReference>
<dbReference type="SUPFAM" id="SSF52200">
    <property type="entry name" value="Toll/Interleukin receptor TIR domain"/>
    <property type="match status" value="1"/>
</dbReference>
<reference evidence="14 15" key="1">
    <citation type="submission" date="2019-12" db="EMBL/GenBank/DDBJ databases">
        <authorList>
            <person name="Jiao W.-B."/>
            <person name="Schneeberger K."/>
        </authorList>
    </citation>
    <scope>NUCLEOTIDE SEQUENCE [LARGE SCALE GENOMIC DNA]</scope>
    <source>
        <strain evidence="15">cv. C24</strain>
    </source>
</reference>
<dbReference type="InterPro" id="IPR058192">
    <property type="entry name" value="WHD_ROQ1-like"/>
</dbReference>
<dbReference type="Pfam" id="PF02362">
    <property type="entry name" value="B3"/>
    <property type="match status" value="1"/>
</dbReference>
<dbReference type="PANTHER" id="PTHR31384:SF193">
    <property type="entry name" value="AUXIN RESPONSE FACTOR 10"/>
    <property type="match status" value="1"/>
</dbReference>
<dbReference type="InterPro" id="IPR010525">
    <property type="entry name" value="ARF_dom"/>
</dbReference>
<evidence type="ECO:0000256" key="9">
    <source>
        <dbReference type="ARBA" id="ARBA00023294"/>
    </source>
</evidence>